<evidence type="ECO:0000256" key="13">
    <source>
        <dbReference type="RuleBase" id="RU000394"/>
    </source>
</evidence>
<keyword evidence="2" id="KW-0963">Cytoplasm</keyword>
<dbReference type="InterPro" id="IPR027640">
    <property type="entry name" value="Kinesin-like_fam"/>
</dbReference>
<name>A0A6J3G104_SAPAP</name>
<dbReference type="PROSITE" id="PS00411">
    <property type="entry name" value="KINESIN_MOTOR_1"/>
    <property type="match status" value="1"/>
</dbReference>
<dbReference type="CTD" id="11127"/>
<keyword evidence="9" id="KW-0206">Cytoskeleton</keyword>
<dbReference type="PROSITE" id="PS50067">
    <property type="entry name" value="KINESIN_MOTOR_2"/>
    <property type="match status" value="1"/>
</dbReference>
<evidence type="ECO:0000313" key="18">
    <source>
        <dbReference type="RefSeq" id="XP_032111738.1"/>
    </source>
</evidence>
<dbReference type="GO" id="GO:0008017">
    <property type="term" value="F:microtubule binding"/>
    <property type="evidence" value="ECO:0007669"/>
    <property type="project" value="InterPro"/>
</dbReference>
<evidence type="ECO:0000256" key="2">
    <source>
        <dbReference type="ARBA" id="ARBA00022490"/>
    </source>
</evidence>
<dbReference type="InterPro" id="IPR001752">
    <property type="entry name" value="Kinesin_motor_dom"/>
</dbReference>
<dbReference type="GO" id="GO:0030030">
    <property type="term" value="P:cell projection organization"/>
    <property type="evidence" value="ECO:0007669"/>
    <property type="project" value="UniProtKB-KW"/>
</dbReference>
<dbReference type="RefSeq" id="XP_032111738.1">
    <property type="nucleotide sequence ID" value="XM_032255847.1"/>
</dbReference>
<dbReference type="GO" id="GO:0005814">
    <property type="term" value="C:centriole"/>
    <property type="evidence" value="ECO:0007669"/>
    <property type="project" value="UniProtKB-SubCell"/>
</dbReference>
<proteinExistence type="inferred from homology"/>
<evidence type="ECO:0000256" key="5">
    <source>
        <dbReference type="ARBA" id="ARBA00022794"/>
    </source>
</evidence>
<evidence type="ECO:0000256" key="4">
    <source>
        <dbReference type="ARBA" id="ARBA00022741"/>
    </source>
</evidence>
<keyword evidence="8 12" id="KW-0505">Motor protein</keyword>
<comment type="similarity">
    <text evidence="12 13">Belongs to the TRAFAC class myosin-kinesin ATPase superfamily. Kinesin family.</text>
</comment>
<dbReference type="GO" id="GO:0005929">
    <property type="term" value="C:cilium"/>
    <property type="evidence" value="ECO:0007669"/>
    <property type="project" value="UniProtKB-ARBA"/>
</dbReference>
<evidence type="ECO:0000313" key="17">
    <source>
        <dbReference type="Proteomes" id="UP000504640"/>
    </source>
</evidence>
<feature type="compositionally biased region" description="Acidic residues" evidence="15">
    <location>
        <begin position="376"/>
        <end position="400"/>
    </location>
</feature>
<evidence type="ECO:0000259" key="16">
    <source>
        <dbReference type="PROSITE" id="PS50067"/>
    </source>
</evidence>
<evidence type="ECO:0000256" key="15">
    <source>
        <dbReference type="SAM" id="MobiDB-lite"/>
    </source>
</evidence>
<dbReference type="GeneID" id="116534730"/>
<organism evidence="17 18">
    <name type="scientific">Sapajus apella</name>
    <name type="common">Brown-capped capuchin</name>
    <name type="synonym">Cebus apella</name>
    <dbReference type="NCBI Taxonomy" id="9515"/>
    <lineage>
        <taxon>Eukaryota</taxon>
        <taxon>Metazoa</taxon>
        <taxon>Chordata</taxon>
        <taxon>Craniata</taxon>
        <taxon>Vertebrata</taxon>
        <taxon>Euteleostomi</taxon>
        <taxon>Mammalia</taxon>
        <taxon>Eutheria</taxon>
        <taxon>Euarchontoglires</taxon>
        <taxon>Primates</taxon>
        <taxon>Haplorrhini</taxon>
        <taxon>Platyrrhini</taxon>
        <taxon>Cebidae</taxon>
        <taxon>Cebinae</taxon>
        <taxon>Sapajus</taxon>
    </lineage>
</organism>
<evidence type="ECO:0000256" key="3">
    <source>
        <dbReference type="ARBA" id="ARBA00022701"/>
    </source>
</evidence>
<dbReference type="InterPro" id="IPR027417">
    <property type="entry name" value="P-loop_NTPase"/>
</dbReference>
<dbReference type="PANTHER" id="PTHR47969:SF21">
    <property type="entry name" value="KINESIN-LIKE PROTEIN"/>
    <property type="match status" value="1"/>
</dbReference>
<protein>
    <recommendedName>
        <fullName evidence="13">Kinesin-like protein</fullName>
    </recommendedName>
</protein>
<evidence type="ECO:0000256" key="8">
    <source>
        <dbReference type="ARBA" id="ARBA00023175"/>
    </source>
</evidence>
<keyword evidence="6 12" id="KW-0067">ATP-binding</keyword>
<dbReference type="PANTHER" id="PTHR47969">
    <property type="entry name" value="CHROMOSOME-ASSOCIATED KINESIN KIF4A-RELATED"/>
    <property type="match status" value="1"/>
</dbReference>
<evidence type="ECO:0000256" key="11">
    <source>
        <dbReference type="ARBA" id="ARBA00065526"/>
    </source>
</evidence>
<keyword evidence="5" id="KW-0970">Cilium biogenesis/degradation</keyword>
<evidence type="ECO:0000256" key="6">
    <source>
        <dbReference type="ARBA" id="ARBA00022840"/>
    </source>
</evidence>
<evidence type="ECO:0000256" key="10">
    <source>
        <dbReference type="ARBA" id="ARBA00058965"/>
    </source>
</evidence>
<dbReference type="CDD" id="cd01371">
    <property type="entry name" value="KISc_KIF3"/>
    <property type="match status" value="1"/>
</dbReference>
<accession>A0A6J3G104</accession>
<dbReference type="AlphaFoldDB" id="A0A6J3G104"/>
<feature type="region of interest" description="Disordered" evidence="15">
    <location>
        <begin position="372"/>
        <end position="444"/>
    </location>
</feature>
<sequence>MPINKSEKPESCDNVKVVVRCRPLNEREKSMCYKQAVSVDEMRGTITVHKTDSSNEPPKTFTFDTVFGPESKQLDVYNLTARPIIDSVLEGYNGTIFAYGQTGTGKTFTMEGVRAVPELRGIIPNSFAHIFGHIAKAEGDTRFLVRVSYLEIYNEEVRDLLGKDQTQRLEVKERPDVGVYIKDLSAYVVNNADDMDRIMTLGHKNRSVGATNMNEHSSRSHAIFTITIECSEKGIDGNMHVRMGKLHLVDLAGSERQAKTGATGQRLKEATKINLSLSTLGNVISALVDGKSTHVPYRNSKLTRLLQDSLGGNSKTMMCANIGPADYNYDETISTLRYANRAKNIKNKARINEDPKDALLRQFQKEIEELKKKLEEGEEISGSDISGSEEDDDEEGEVGEDGEKRKKRRGSSSSSSSDSTCSVIEKPLDKFLPNQTGKKKVSPDKMIEMQAKIDEERKALETKLDMEEEERNKARAELEKREKDLLKAQQEHQSLLEKLSALEKKVIVGGVDLLAKAEEQEKLLEESNMELEERRKRAEQLRRELEEKEQERLDIEEKYTSLQEEAQGKTKKLKKVWTMLMAAKSEMADLQQEHQREIEGLLENIRQLSRELRLQMLIIDNFIPRDYQEMIENYVHWNEDIGEWQLKCVAYTGNNMRKQTPVPDKKEKDPFEVDLSHVYLAYTEESLRQSLMKLERPRTSKGKARPKTGRRYCIQLVSFSVTVPQEP</sequence>
<comment type="subcellular location">
    <subcellularLocation>
        <location evidence="1">Cytoplasm</location>
        <location evidence="1">Cytoskeleton</location>
        <location evidence="1">Microtubule organizing center</location>
        <location evidence="1">Centrosome</location>
        <location evidence="1">Centriole</location>
    </subcellularLocation>
</comment>
<dbReference type="GO" id="GO:0005874">
    <property type="term" value="C:microtubule"/>
    <property type="evidence" value="ECO:0007669"/>
    <property type="project" value="UniProtKB-KW"/>
</dbReference>
<dbReference type="GO" id="GO:0016939">
    <property type="term" value="C:kinesin II complex"/>
    <property type="evidence" value="ECO:0007669"/>
    <property type="project" value="UniProtKB-ARBA"/>
</dbReference>
<evidence type="ECO:0000256" key="1">
    <source>
        <dbReference type="ARBA" id="ARBA00004114"/>
    </source>
</evidence>
<dbReference type="PRINTS" id="PR00380">
    <property type="entry name" value="KINESINHEAVY"/>
</dbReference>
<feature type="coiled-coil region" evidence="14">
    <location>
        <begin position="450"/>
        <end position="611"/>
    </location>
</feature>
<dbReference type="SUPFAM" id="SSF52540">
    <property type="entry name" value="P-loop containing nucleoside triphosphate hydrolases"/>
    <property type="match status" value="1"/>
</dbReference>
<comment type="function">
    <text evidence="10">Microtubule-based anterograde translocator for membranous organelles. Plus end-directed microtubule sliding activity in vitro. Plays a role in primary cilia formation. Plays a role in centriole cohesion and subdistal appendage organization and function. Regulates the formation of the subdistal appendage via recruitment of DCTN1 to the centriole. Also required for ciliary basal feet formation and microtubule anchoring to mother centriole.</text>
</comment>
<dbReference type="GO" id="GO:0005829">
    <property type="term" value="C:cytosol"/>
    <property type="evidence" value="ECO:0007669"/>
    <property type="project" value="UniProtKB-ARBA"/>
</dbReference>
<evidence type="ECO:0000256" key="14">
    <source>
        <dbReference type="SAM" id="Coils"/>
    </source>
</evidence>
<dbReference type="Proteomes" id="UP000504640">
    <property type="component" value="Unplaced"/>
</dbReference>
<dbReference type="GO" id="GO:0044877">
    <property type="term" value="F:protein-containing complex binding"/>
    <property type="evidence" value="ECO:0007669"/>
    <property type="project" value="UniProtKB-ARBA"/>
</dbReference>
<comment type="subunit">
    <text evidence="11">Heterodimer of KIF3A and KIF3B. Interacts with CIMAP3. Interacts with CLN3. Interacts with DCTN1. Interacts with FLCN. Interacts with AP3B1.</text>
</comment>
<keyword evidence="7 14" id="KW-0175">Coiled coil</keyword>
<dbReference type="GO" id="GO:0005524">
    <property type="term" value="F:ATP binding"/>
    <property type="evidence" value="ECO:0007669"/>
    <property type="project" value="UniProtKB-UniRule"/>
</dbReference>
<gene>
    <name evidence="18" type="primary">KIF3A</name>
</gene>
<dbReference type="GO" id="GO:0003777">
    <property type="term" value="F:microtubule motor activity"/>
    <property type="evidence" value="ECO:0007669"/>
    <property type="project" value="InterPro"/>
</dbReference>
<keyword evidence="17" id="KW-1185">Reference proteome</keyword>
<dbReference type="Pfam" id="PF00225">
    <property type="entry name" value="Kinesin"/>
    <property type="match status" value="1"/>
</dbReference>
<dbReference type="FunFam" id="3.40.850.10:FF:000028">
    <property type="entry name" value="Kinesin-like protein"/>
    <property type="match status" value="1"/>
</dbReference>
<keyword evidence="3 13" id="KW-0493">Microtubule</keyword>
<keyword evidence="4 12" id="KW-0547">Nucleotide-binding</keyword>
<feature type="domain" description="Kinesin motor" evidence="16">
    <location>
        <begin position="14"/>
        <end position="345"/>
    </location>
</feature>
<dbReference type="InterPro" id="IPR036961">
    <property type="entry name" value="Kinesin_motor_dom_sf"/>
</dbReference>
<evidence type="ECO:0000256" key="12">
    <source>
        <dbReference type="PROSITE-ProRule" id="PRU00283"/>
    </source>
</evidence>
<evidence type="ECO:0000256" key="9">
    <source>
        <dbReference type="ARBA" id="ARBA00023212"/>
    </source>
</evidence>
<dbReference type="InterPro" id="IPR019821">
    <property type="entry name" value="Kinesin_motor_CS"/>
</dbReference>
<dbReference type="Gene3D" id="3.40.850.10">
    <property type="entry name" value="Kinesin motor domain"/>
    <property type="match status" value="1"/>
</dbReference>
<feature type="binding site" evidence="12">
    <location>
        <begin position="100"/>
        <end position="107"/>
    </location>
    <ligand>
        <name>ATP</name>
        <dbReference type="ChEBI" id="CHEBI:30616"/>
    </ligand>
</feature>
<dbReference type="GO" id="GO:0010970">
    <property type="term" value="P:transport along microtubule"/>
    <property type="evidence" value="ECO:0007669"/>
    <property type="project" value="UniProtKB-ARBA"/>
</dbReference>
<dbReference type="SMART" id="SM00129">
    <property type="entry name" value="KISc"/>
    <property type="match status" value="1"/>
</dbReference>
<reference evidence="18" key="1">
    <citation type="submission" date="2025-08" db="UniProtKB">
        <authorList>
            <consortium name="RefSeq"/>
        </authorList>
    </citation>
    <scope>IDENTIFICATION</scope>
    <source>
        <tissue evidence="18">Blood</tissue>
    </source>
</reference>
<evidence type="ECO:0000256" key="7">
    <source>
        <dbReference type="ARBA" id="ARBA00023054"/>
    </source>
</evidence>